<evidence type="ECO:0000256" key="1">
    <source>
        <dbReference type="SAM" id="MobiDB-lite"/>
    </source>
</evidence>
<dbReference type="Proteomes" id="UP001055439">
    <property type="component" value="Chromosome 9"/>
</dbReference>
<name>A0A9E7I6W6_9LILI</name>
<dbReference type="AlphaFoldDB" id="A0A9E7I6W6"/>
<organism evidence="2 3">
    <name type="scientific">Musa troglodytarum</name>
    <name type="common">fe'i banana</name>
    <dbReference type="NCBI Taxonomy" id="320322"/>
    <lineage>
        <taxon>Eukaryota</taxon>
        <taxon>Viridiplantae</taxon>
        <taxon>Streptophyta</taxon>
        <taxon>Embryophyta</taxon>
        <taxon>Tracheophyta</taxon>
        <taxon>Spermatophyta</taxon>
        <taxon>Magnoliopsida</taxon>
        <taxon>Liliopsida</taxon>
        <taxon>Zingiberales</taxon>
        <taxon>Musaceae</taxon>
        <taxon>Musa</taxon>
    </lineage>
</organism>
<feature type="region of interest" description="Disordered" evidence="1">
    <location>
        <begin position="24"/>
        <end position="53"/>
    </location>
</feature>
<dbReference type="EMBL" id="CP097511">
    <property type="protein sequence ID" value="URE46591.1"/>
    <property type="molecule type" value="Genomic_DNA"/>
</dbReference>
<sequence length="137" mass="14767">MENRGADKNTLAIAILPPLPSMAGIGREGRLNSHRSRGDPDPRFTRHPTQSKARFQNDCTTSTLLVHLQAQREGTSVNSTSVVVAAILIDCHRQIDGQFAATASMASFASPISRCQDERLSPEPLVMLRVSSLTAAA</sequence>
<evidence type="ECO:0000313" key="3">
    <source>
        <dbReference type="Proteomes" id="UP001055439"/>
    </source>
</evidence>
<proteinExistence type="predicted"/>
<gene>
    <name evidence="2" type="ORF">MUK42_14345</name>
</gene>
<protein>
    <submittedName>
        <fullName evidence="2">Uncharacterized protein</fullName>
    </submittedName>
</protein>
<feature type="compositionally biased region" description="Basic and acidic residues" evidence="1">
    <location>
        <begin position="27"/>
        <end position="44"/>
    </location>
</feature>
<reference evidence="2" key="1">
    <citation type="submission" date="2022-05" db="EMBL/GenBank/DDBJ databases">
        <title>The Musa troglodytarum L. genome provides insights into the mechanism of non-climacteric behaviour and enrichment of carotenoids.</title>
        <authorList>
            <person name="Wang J."/>
        </authorList>
    </citation>
    <scope>NUCLEOTIDE SEQUENCE</scope>
    <source>
        <tissue evidence="2">Leaf</tissue>
    </source>
</reference>
<accession>A0A9E7I6W6</accession>
<keyword evidence="3" id="KW-1185">Reference proteome</keyword>
<evidence type="ECO:0000313" key="2">
    <source>
        <dbReference type="EMBL" id="URE46591.1"/>
    </source>
</evidence>